<dbReference type="UniPathway" id="UPA00334">
    <property type="reaction ID" value="UER00455"/>
</dbReference>
<dbReference type="FunFam" id="3.40.640.10:FF:000031">
    <property type="entry name" value="Kynureninase"/>
    <property type="match status" value="1"/>
</dbReference>
<feature type="binding site" evidence="5">
    <location>
        <begin position="181"/>
        <end position="184"/>
    </location>
    <ligand>
        <name>pyridoxal 5'-phosphate</name>
        <dbReference type="ChEBI" id="CHEBI:597326"/>
    </ligand>
</feature>
<dbReference type="OMA" id="SHVAYRS"/>
<feature type="binding site" evidence="5">
    <location>
        <position position="290"/>
    </location>
    <ligand>
        <name>pyridoxal 5'-phosphate</name>
        <dbReference type="ChEBI" id="CHEBI:597326"/>
    </ligand>
</feature>
<dbReference type="InterPro" id="IPR010111">
    <property type="entry name" value="Kynureninase"/>
</dbReference>
<dbReference type="GO" id="GO:0030429">
    <property type="term" value="F:kynureninase activity"/>
    <property type="evidence" value="ECO:0007669"/>
    <property type="project" value="UniProtKB-UniRule"/>
</dbReference>
<dbReference type="GO" id="GO:0019805">
    <property type="term" value="P:quinolinate biosynthetic process"/>
    <property type="evidence" value="ECO:0007669"/>
    <property type="project" value="UniProtKB-UniRule"/>
</dbReference>
<comment type="similarity">
    <text evidence="5 6">Belongs to the kynureninase family.</text>
</comment>
<comment type="subcellular location">
    <subcellularLocation>
        <location evidence="5 6">Cytoplasm</location>
    </subcellularLocation>
</comment>
<dbReference type="InterPro" id="IPR015424">
    <property type="entry name" value="PyrdxlP-dep_Trfase"/>
</dbReference>
<evidence type="ECO:0000313" key="9">
    <source>
        <dbReference type="Proteomes" id="UP000054302"/>
    </source>
</evidence>
<feature type="binding site" evidence="5">
    <location>
        <position position="330"/>
    </location>
    <ligand>
        <name>pyridoxal 5'-phosphate</name>
        <dbReference type="ChEBI" id="CHEBI:597326"/>
    </ligand>
</feature>
<dbReference type="GO" id="GO:0034354">
    <property type="term" value="P:'de novo' NAD+ biosynthetic process from L-tryptophan"/>
    <property type="evidence" value="ECO:0007669"/>
    <property type="project" value="UniProtKB-UniRule"/>
</dbReference>
<comment type="pathway">
    <text evidence="5 6">Cofactor biosynthesis; NAD(+) biosynthesis; quinolinate from L-kynurenine: step 2/3.</text>
</comment>
<dbReference type="GO" id="GO:0019441">
    <property type="term" value="P:L-tryptophan catabolic process to kynurenine"/>
    <property type="evidence" value="ECO:0007669"/>
    <property type="project" value="TreeGrafter"/>
</dbReference>
<dbReference type="PANTHER" id="PTHR14084:SF2">
    <property type="entry name" value="KYNURENINASE 2"/>
    <property type="match status" value="1"/>
</dbReference>
<feature type="region of interest" description="Disordered" evidence="7">
    <location>
        <begin position="1"/>
        <end position="42"/>
    </location>
</feature>
<feature type="binding site" evidence="5">
    <location>
        <position position="358"/>
    </location>
    <ligand>
        <name>pyridoxal 5'-phosphate</name>
        <dbReference type="ChEBI" id="CHEBI:597326"/>
    </ligand>
</feature>
<evidence type="ECO:0000256" key="7">
    <source>
        <dbReference type="SAM" id="MobiDB-lite"/>
    </source>
</evidence>
<evidence type="ECO:0000256" key="4">
    <source>
        <dbReference type="ARBA" id="ARBA00022898"/>
    </source>
</evidence>
<keyword evidence="3 5" id="KW-0378">Hydrolase</keyword>
<name>A0A0D1XK93_EXOME</name>
<gene>
    <name evidence="5" type="primary">BNA5</name>
    <name evidence="8" type="ORF">PV10_08269</name>
</gene>
<keyword evidence="4 5" id="KW-0663">Pyridoxal phosphate</keyword>
<dbReference type="STRING" id="212818.A0A0D1XK93"/>
<comment type="cofactor">
    <cofactor evidence="5 6">
        <name>pyridoxal 5'-phosphate</name>
        <dbReference type="ChEBI" id="CHEBI:597326"/>
    </cofactor>
</comment>
<dbReference type="RefSeq" id="XP_016220175.1">
    <property type="nucleotide sequence ID" value="XM_016373264.1"/>
</dbReference>
<feature type="binding site" evidence="5">
    <location>
        <position position="153"/>
    </location>
    <ligand>
        <name>pyridoxal 5'-phosphate</name>
        <dbReference type="ChEBI" id="CHEBI:597326"/>
    </ligand>
</feature>
<evidence type="ECO:0000256" key="2">
    <source>
        <dbReference type="ARBA" id="ARBA00022642"/>
    </source>
</evidence>
<dbReference type="EC" id="3.7.1.3" evidence="5 6"/>
<dbReference type="HOGENOM" id="CLU_003433_4_0_1"/>
<comment type="caution">
    <text evidence="5">Lacks conserved residue(s) required for the propagation of feature annotation.</text>
</comment>
<reference evidence="8 9" key="1">
    <citation type="submission" date="2015-01" db="EMBL/GenBank/DDBJ databases">
        <title>The Genome Sequence of Exophiala mesophila CBS40295.</title>
        <authorList>
            <consortium name="The Broad Institute Genomics Platform"/>
            <person name="Cuomo C."/>
            <person name="de Hoog S."/>
            <person name="Gorbushina A."/>
            <person name="Stielow B."/>
            <person name="Teixiera M."/>
            <person name="Abouelleil A."/>
            <person name="Chapman S.B."/>
            <person name="Priest M."/>
            <person name="Young S.K."/>
            <person name="Wortman J."/>
            <person name="Nusbaum C."/>
            <person name="Birren B."/>
        </authorList>
    </citation>
    <scope>NUCLEOTIDE SEQUENCE [LARGE SCALE GENOMIC DNA]</scope>
    <source>
        <strain evidence="8 9">CBS 40295</strain>
    </source>
</reference>
<sequence length="483" mass="53983">MAPGILETEQTRTTQPPLNPSSMSKTTFPENGDTAEYAQSLDASDPLREYRNKFLIPTKSSLKSTALSKPDHDSDHDKGIYFCGNSLGLQPRCMAKYIQAQLDTWSSINVHGHFRELENSPIVPWQSLAERAAEKSSRLVGALKEEVAIENTLSVNLHLLMASFYRPSSTRNKILLEWKAFPSDHYAIESHIGWHGYDAKEAMILVEPDQDHIISTEKILATIDEHVDEIALVLLPGVQYYTGQVFDIARITEYAHSKGLTIGWDLAHAAGNIPLKLHDWNVDFAAWCTYKYMNAGPGAIAGLFVHERHGKVEYPEGSDKPVFRHRLTGWYGGDKASRFEMNNRFRPIPGAGGFQISNPSAIDLTSLCAALSIYDETSIEALREKSLKLTAYLQYLLLKDTSLNDQDRPYRIITPLDPTKRGAQLSVLLKPGLLEKVSGALNEAGIVADQRKPDVIRVAPVPLYNTFYEVWTFVQVLKQATEA</sequence>
<feature type="binding site" evidence="5">
    <location>
        <position position="265"/>
    </location>
    <ligand>
        <name>pyridoxal 5'-phosphate</name>
        <dbReference type="ChEBI" id="CHEBI:597326"/>
    </ligand>
</feature>
<keyword evidence="9" id="KW-1185">Reference proteome</keyword>
<feature type="binding site" evidence="5">
    <location>
        <position position="268"/>
    </location>
    <ligand>
        <name>pyridoxal 5'-phosphate</name>
        <dbReference type="ChEBI" id="CHEBI:597326"/>
    </ligand>
</feature>
<evidence type="ECO:0000256" key="6">
    <source>
        <dbReference type="PIRNR" id="PIRNR038800"/>
    </source>
</evidence>
<dbReference type="Gene3D" id="3.90.1150.10">
    <property type="entry name" value="Aspartate Aminotransferase, domain 1"/>
    <property type="match status" value="1"/>
</dbReference>
<dbReference type="SUPFAM" id="SSF53383">
    <property type="entry name" value="PLP-dependent transferases"/>
    <property type="match status" value="1"/>
</dbReference>
<dbReference type="GO" id="GO:0030170">
    <property type="term" value="F:pyridoxal phosphate binding"/>
    <property type="evidence" value="ECO:0007669"/>
    <property type="project" value="UniProtKB-UniRule"/>
</dbReference>
<organism evidence="8 9">
    <name type="scientific">Exophiala mesophila</name>
    <name type="common">Black yeast-like fungus</name>
    <dbReference type="NCBI Taxonomy" id="212818"/>
    <lineage>
        <taxon>Eukaryota</taxon>
        <taxon>Fungi</taxon>
        <taxon>Dikarya</taxon>
        <taxon>Ascomycota</taxon>
        <taxon>Pezizomycotina</taxon>
        <taxon>Eurotiomycetes</taxon>
        <taxon>Chaetothyriomycetidae</taxon>
        <taxon>Chaetothyriales</taxon>
        <taxon>Herpotrichiellaceae</taxon>
        <taxon>Exophiala</taxon>
    </lineage>
</organism>
<feature type="modified residue" description="N6-(pyridoxal phosphate)lysine" evidence="5">
    <location>
        <position position="291"/>
    </location>
</feature>
<dbReference type="NCBIfam" id="TIGR01814">
    <property type="entry name" value="kynureninase"/>
    <property type="match status" value="1"/>
</dbReference>
<accession>A0A0D1XK93</accession>
<protein>
    <recommendedName>
        <fullName evidence="5 6">Kynureninase</fullName>
        <ecNumber evidence="5 6">3.7.1.3</ecNumber>
    </recommendedName>
    <alternativeName>
        <fullName evidence="5">Biosynthesis of nicotinic acid protein 5</fullName>
    </alternativeName>
    <alternativeName>
        <fullName evidence="5">L-kynurenine hydrolase</fullName>
    </alternativeName>
</protein>
<dbReference type="Proteomes" id="UP000054302">
    <property type="component" value="Unassembled WGS sequence"/>
</dbReference>
<comment type="catalytic activity">
    <reaction evidence="5 6">
        <text>L-kynurenine + H2O = anthranilate + L-alanine + H(+)</text>
        <dbReference type="Rhea" id="RHEA:16813"/>
        <dbReference type="ChEBI" id="CHEBI:15377"/>
        <dbReference type="ChEBI" id="CHEBI:15378"/>
        <dbReference type="ChEBI" id="CHEBI:16567"/>
        <dbReference type="ChEBI" id="CHEBI:57959"/>
        <dbReference type="ChEBI" id="CHEBI:57972"/>
        <dbReference type="EC" id="3.7.1.3"/>
    </reaction>
</comment>
<dbReference type="GeneID" id="27326114"/>
<comment type="pathway">
    <text evidence="5 6">Amino-acid degradation; L-kynurenine degradation; L-alanine and anthranilate from L-kynurenine: step 1/1.</text>
</comment>
<dbReference type="VEuPathDB" id="FungiDB:PV10_08269"/>
<proteinExistence type="inferred from homology"/>
<dbReference type="PANTHER" id="PTHR14084">
    <property type="entry name" value="KYNURENINASE"/>
    <property type="match status" value="1"/>
</dbReference>
<dbReference type="Pfam" id="PF22580">
    <property type="entry name" value="KYNU_C"/>
    <property type="match status" value="1"/>
</dbReference>
<feature type="binding site" evidence="5">
    <location>
        <position position="154"/>
    </location>
    <ligand>
        <name>pyridoxal 5'-phosphate</name>
        <dbReference type="ChEBI" id="CHEBI:597326"/>
    </ligand>
</feature>
<dbReference type="GO" id="GO:0005737">
    <property type="term" value="C:cytoplasm"/>
    <property type="evidence" value="ECO:0007669"/>
    <property type="project" value="UniProtKB-SubCell"/>
</dbReference>
<comment type="subunit">
    <text evidence="5 6">Homodimer.</text>
</comment>
<keyword evidence="1 5" id="KW-0963">Cytoplasm</keyword>
<evidence type="ECO:0000256" key="1">
    <source>
        <dbReference type="ARBA" id="ARBA00022490"/>
    </source>
</evidence>
<dbReference type="PIRSF" id="PIRSF038800">
    <property type="entry name" value="KYNU"/>
    <property type="match status" value="1"/>
</dbReference>
<dbReference type="InterPro" id="IPR015422">
    <property type="entry name" value="PyrdxlP-dep_Trfase_small"/>
</dbReference>
<dbReference type="GO" id="GO:0043420">
    <property type="term" value="P:anthranilate metabolic process"/>
    <property type="evidence" value="ECO:0007669"/>
    <property type="project" value="UniProtKB-UniRule"/>
</dbReference>
<dbReference type="InterPro" id="IPR015421">
    <property type="entry name" value="PyrdxlP-dep_Trfase_major"/>
</dbReference>
<dbReference type="HAMAP" id="MF_01970">
    <property type="entry name" value="Kynureninase"/>
    <property type="match status" value="1"/>
</dbReference>
<dbReference type="OrthoDB" id="5978656at2759"/>
<dbReference type="UniPathway" id="UPA00253">
    <property type="reaction ID" value="UER00329"/>
</dbReference>
<dbReference type="EMBL" id="KN847525">
    <property type="protein sequence ID" value="KIV88601.1"/>
    <property type="molecule type" value="Genomic_DNA"/>
</dbReference>
<evidence type="ECO:0000313" key="8">
    <source>
        <dbReference type="EMBL" id="KIV88601.1"/>
    </source>
</evidence>
<dbReference type="Gene3D" id="3.40.640.10">
    <property type="entry name" value="Type I PLP-dependent aspartate aminotransferase-like (Major domain)"/>
    <property type="match status" value="1"/>
</dbReference>
<dbReference type="AlphaFoldDB" id="A0A0D1XK93"/>
<evidence type="ECO:0000256" key="3">
    <source>
        <dbReference type="ARBA" id="ARBA00022801"/>
    </source>
</evidence>
<keyword evidence="2 5" id="KW-0662">Pyridine nucleotide biosynthesis</keyword>
<comment type="function">
    <text evidence="5 6">Catalyzes the cleavage of L-kynurenine (L-Kyn) and L-3-hydroxykynurenine (L-3OHKyn) into anthranilic acid (AA) and 3-hydroxyanthranilic acid (3-OHAA), respectively.</text>
</comment>
<comment type="catalytic activity">
    <reaction evidence="6">
        <text>3-hydroxy-L-kynurenine + H2O = 3-hydroxyanthranilate + L-alanine + H(+)</text>
        <dbReference type="Rhea" id="RHEA:25143"/>
        <dbReference type="ChEBI" id="CHEBI:15377"/>
        <dbReference type="ChEBI" id="CHEBI:15378"/>
        <dbReference type="ChEBI" id="CHEBI:36559"/>
        <dbReference type="ChEBI" id="CHEBI:57972"/>
        <dbReference type="ChEBI" id="CHEBI:58125"/>
        <dbReference type="EC" id="3.7.1.3"/>
    </reaction>
</comment>
<evidence type="ECO:0000256" key="5">
    <source>
        <dbReference type="HAMAP-Rule" id="MF_03017"/>
    </source>
</evidence>
<feature type="compositionally biased region" description="Polar residues" evidence="7">
    <location>
        <begin position="11"/>
        <end position="29"/>
    </location>
</feature>
<dbReference type="GO" id="GO:0097053">
    <property type="term" value="P:L-kynurenine catabolic process"/>
    <property type="evidence" value="ECO:0007669"/>
    <property type="project" value="UniProtKB-UniRule"/>
</dbReference>